<dbReference type="InterPro" id="IPR001434">
    <property type="entry name" value="OmcB-like_DUF11"/>
</dbReference>
<reference evidence="4" key="1">
    <citation type="journal article" date="2019" name="Int. J. Syst. Evol. Microbiol.">
        <title>The Global Catalogue of Microorganisms (GCM) 10K type strain sequencing project: providing services to taxonomists for standard genome sequencing and annotation.</title>
        <authorList>
            <consortium name="The Broad Institute Genomics Platform"/>
            <consortium name="The Broad Institute Genome Sequencing Center for Infectious Disease"/>
            <person name="Wu L."/>
            <person name="Ma J."/>
        </authorList>
    </citation>
    <scope>NUCLEOTIDE SEQUENCE [LARGE SCALE GENOMIC DNA]</scope>
    <source>
        <strain evidence="4">SHR3</strain>
    </source>
</reference>
<evidence type="ECO:0000259" key="2">
    <source>
        <dbReference type="Pfam" id="PF01345"/>
    </source>
</evidence>
<dbReference type="PANTHER" id="PTHR34819">
    <property type="entry name" value="LARGE CYSTEINE-RICH PERIPLASMIC PROTEIN OMCB"/>
    <property type="match status" value="1"/>
</dbReference>
<sequence length="2509" mass="259277">MDRRSDDSRTAGSRRARGAGQGAFARLAACLLSTAAGLLLWSLGTTPAGAATAAAGTVLSVQAHADYYAEGEILRRRVYTTGAVSAVVGAVESLDLSGNTRVPGQPGANIALAYLLANTGNTTSEYTLQAGSPQPGTAAAGCDAAGFSLAGVQLIHDTNNNGVADAGETPIPAGGSLRLGAGRQAALLVVGSVPASASGSACLTLTATTALQGTTATVATRVAVGTGAGIFLTKSAAWSGADALAPGAAGNIRFDILARNQGSAAATATATGGAQLATVRIDGVATPLLLLRDRIPAGTRYVAQSLKATTPGARRLFRLPGDPEFSYTTLDHPDAVEVAIGLGTLAPDAATGMSFDVRTREDGAGLPADIVNHAWIDYQDAAGPASLRSNTVVLPLTLDRIGIALAAGRAVAQHDADGNPDGTGLVRFTARVRNYGSSPLFNVQVTQLLDGAARFGAWSAQPMPAAGQYTIVAGSVRIASRQGSAVVAAPNAAFSGRQGEHTLLAPGAYLPVGAGLTVEFDARINFSGRNTVLNTSATATAGRLPSTAGEVTDESVDGADPDPSGMGQPHLARSLTPVEPPPALGFTKTAEVRRVGQGIHEIDYRITVRNAGLNAAAGLRVLDDLDCAIHKGSSGAGIESWQLVGQPVARNGRLGINPGFTGKVAAAAPCGGPVDPAAGMPLSASLSLTDGQRGLQPGESEEIAFTVRVRLAAEGTAAIENKAWVASFGADDTGNGILVSSSAVTAATLLVDPQGIVYDSVTRQPVAGAVVKLQRQSCTRGTPTPITAAEIFNGTAAGFVYDADGSVSMTTGADGQYQFFWNAPPLDSICTYGITVTPPAGYTASAIIPAAAGVFGGCGTVVPNDGAPQAGQPTTWHAAIVSGHDSAAGTSCEVLHNHIPLDVAGIGGALLLRKEANKKEAEFGDFVDYALTVTNKSGLTLEGVAFDDALPPGFAYIAGSARIAGRLAPDPGGAPGPRLAFDYPALTLKDGQSIKVQYRVRIGVGAPTSGEAINRARARSSGIVSNDASWRIRIEGGPFSDEAYAFGKVHLDCNANGEQDGEAEPGIPGVRLFMENGTSVTTDAEGRWSLYGLKPITHVIKVDGATLPAGARLAAWDNRNAGSPDSRFLDVKKGEFAKANFLVANCDDPAVRAEVEARRTAAASAIGSELDTVLKARLGTTDTPRQADLRGLPAAGSAGRGSGSGMSMAVSRPLLELPAALTTEGAAGSVAPLAPLAAPAAGTIPGTVPGAGAFRPDGGASLLGPLPAPGVIELEKVLDGLDTAPGFIGLADGDTVPARSLNLRVKGVAGTTLAVAVNGTPVPQGRVGKKAMLPATGVEAWEYIGIALRAGANTLELTVIDPMGNPRGRAAITVTAPDELGAIHIDLPEGLRANPGEPATFTLRLTDARGVPVTARTPLTLEADNGRWLAEDLNPQEPGTQVFIEGGQVKLRFEPPADPGSVRLRASSNLIVRDARADFLPAHRPMRGIGIVEGVIDLGKRGRLSLGPNTAANAFEHELAGLAGGDGRAAARGAFYFKGTIKGEYLLTTAYDSDKTTRDRMFRDIRPDELYPVYGDDSERAFDAQSTRKLYVRIDKDRSYLLHGDFTTASSTEVRQLSQVNRALTGIKHQYESEGARITSFASRDSTHQRIEELPANGLSFYVLSGGGDIVLNSERVELVVRSRGQPQIVLGVRPLAANSDYSFEPLTGRLILVNPVASVDPDFNPQSIRVTYEVDTGGPEFLVAGTDAQFKIGESIQAGVVAMKDDDPENPRTLKAVTALARLGEHTVIAGEAVRTESDLKGQGGASRVEIRHADGDFKAQAQLLRTDTEFDNPSATATGGRTEGTGRAEYKLDDDTRIKAAALYSKLAGTGTTDTRTSVSVAVQRKLGEDLVAEVGLQHGNDQGTQAGSFDYGQAGTGTGSGSTTGATGSTVGTLGGGATGSENSTTVRGRLTSRIPALPQAEVFGEIEQDLEHGDRRAVAVGGNYALTDKTRLYGRHEFVSSLLGAYNLGATTQRNTTVFGIDSAYMEGGRVYNEYRRATSGGQNATGLRNTFKLTDTLRMSAGFERTRAVRASDDTDTAGSQGTSTAITLGADYADGPWRATGALEARDGAESDSRLFAAGVAYKFDRDWTALVRSTATLTDSASAGRHLIARQQFGLAWRPAYTDRVNGLLRYEYRHETLTAGSAGSVSGYGSSAALPGTYRTHIITGLGNYNPARGSVLSARYAAKFASVEDDILDATRYWAQLAHLRYTRDLGPDWDIGVQGGLLWGQGGARQHTLGLEAGYQVLKNLWLSAGYNVLGLDDPELTGADYTSRGAYVRLRFKFDENTLGLGGGAAPQAAASPAPLAATPAAAPPAPDAADALAALCAWQPGQPLPACIQWSEERLFEPGGKALSATGQGLIDALVRQLAARGDAADHKVAISVGHGDTDRDASLLWLARAATLRSALQALGPLRIGIAVDSQPLQAADLAEQARQAPGRSLHIAVTARSTAAPLAAAAPTSAQ</sequence>
<feature type="region of interest" description="Disordered" evidence="1">
    <location>
        <begin position="541"/>
        <end position="570"/>
    </location>
</feature>
<dbReference type="InterPro" id="IPR047589">
    <property type="entry name" value="DUF11_rpt"/>
</dbReference>
<feature type="compositionally biased region" description="Acidic residues" evidence="1">
    <location>
        <begin position="551"/>
        <end position="560"/>
    </location>
</feature>
<dbReference type="EMBL" id="JBHSOG010000041">
    <property type="protein sequence ID" value="MFC5769759.1"/>
    <property type="molecule type" value="Genomic_DNA"/>
</dbReference>
<dbReference type="Pfam" id="PF01345">
    <property type="entry name" value="DUF11"/>
    <property type="match status" value="1"/>
</dbReference>
<keyword evidence="4" id="KW-1185">Reference proteome</keyword>
<accession>A0ABW1ARG8</accession>
<evidence type="ECO:0000256" key="1">
    <source>
        <dbReference type="SAM" id="MobiDB-lite"/>
    </source>
</evidence>
<name>A0ABW1ARG8_9RHOO</name>
<protein>
    <recommendedName>
        <fullName evidence="2">DUF11 domain-containing protein</fullName>
    </recommendedName>
</protein>
<organism evidence="3 4">
    <name type="scientific">Thauera sinica</name>
    <dbReference type="NCBI Taxonomy" id="2665146"/>
    <lineage>
        <taxon>Bacteria</taxon>
        <taxon>Pseudomonadati</taxon>
        <taxon>Pseudomonadota</taxon>
        <taxon>Betaproteobacteria</taxon>
        <taxon>Rhodocyclales</taxon>
        <taxon>Zoogloeaceae</taxon>
        <taxon>Thauera</taxon>
    </lineage>
</organism>
<dbReference type="PANTHER" id="PTHR34819:SF3">
    <property type="entry name" value="CELL SURFACE PROTEIN"/>
    <property type="match status" value="1"/>
</dbReference>
<proteinExistence type="predicted"/>
<gene>
    <name evidence="3" type="ORF">ACFPTN_10285</name>
</gene>
<dbReference type="Proteomes" id="UP001595974">
    <property type="component" value="Unassembled WGS sequence"/>
</dbReference>
<dbReference type="NCBIfam" id="TIGR01451">
    <property type="entry name" value="B_ant_repeat"/>
    <property type="match status" value="1"/>
</dbReference>
<evidence type="ECO:0000313" key="4">
    <source>
        <dbReference type="Proteomes" id="UP001595974"/>
    </source>
</evidence>
<dbReference type="RefSeq" id="WP_385961141.1">
    <property type="nucleotide sequence ID" value="NZ_JBHSOG010000041.1"/>
</dbReference>
<feature type="region of interest" description="Disordered" evidence="1">
    <location>
        <begin position="1181"/>
        <end position="1205"/>
    </location>
</feature>
<feature type="domain" description="DUF11" evidence="2">
    <location>
        <begin position="912"/>
        <end position="1021"/>
    </location>
</feature>
<dbReference type="Gene3D" id="2.60.40.10">
    <property type="entry name" value="Immunoglobulins"/>
    <property type="match status" value="1"/>
</dbReference>
<dbReference type="InterPro" id="IPR013783">
    <property type="entry name" value="Ig-like_fold"/>
</dbReference>
<evidence type="ECO:0000313" key="3">
    <source>
        <dbReference type="EMBL" id="MFC5769759.1"/>
    </source>
</evidence>
<dbReference type="InterPro" id="IPR051172">
    <property type="entry name" value="Chlamydia_OmcB"/>
</dbReference>
<comment type="caution">
    <text evidence="3">The sequence shown here is derived from an EMBL/GenBank/DDBJ whole genome shotgun (WGS) entry which is preliminary data.</text>
</comment>